<proteinExistence type="predicted"/>
<dbReference type="Proteomes" id="UP001446871">
    <property type="component" value="Unassembled WGS sequence"/>
</dbReference>
<evidence type="ECO:0000313" key="3">
    <source>
        <dbReference type="Proteomes" id="UP001446871"/>
    </source>
</evidence>
<evidence type="ECO:0000313" key="2">
    <source>
        <dbReference type="EMBL" id="KAK8081226.1"/>
    </source>
</evidence>
<name>A0ABR1WCH2_9PEZI</name>
<evidence type="ECO:0000256" key="1">
    <source>
        <dbReference type="SAM" id="MobiDB-lite"/>
    </source>
</evidence>
<comment type="caution">
    <text evidence="2">The sequence shown here is derived from an EMBL/GenBank/DDBJ whole genome shotgun (WGS) entry which is preliminary data.</text>
</comment>
<protein>
    <recommendedName>
        <fullName evidence="4">PiggyBac transposable element-derived protein domain-containing protein</fullName>
    </recommendedName>
</protein>
<sequence>MLVDEVDSDTEMRDMDDHDSEVESELADQDYDAWTGIEGIISEDEFEDEQSGSPAPGSRARNPATPPPVSHGGLLTLVTESRHIRFSDDGLAITEQATVARTLSPAIPGCGMKTRWRANELAEPLARRFVWAGTGLPRTMGKGFLLYEPFILPPLGG</sequence>
<feature type="region of interest" description="Disordered" evidence="1">
    <location>
        <begin position="1"/>
        <end position="72"/>
    </location>
</feature>
<keyword evidence="3" id="KW-1185">Reference proteome</keyword>
<accession>A0ABR1WCH2</accession>
<organism evidence="2 3">
    <name type="scientific">Apiospora saccharicola</name>
    <dbReference type="NCBI Taxonomy" id="335842"/>
    <lineage>
        <taxon>Eukaryota</taxon>
        <taxon>Fungi</taxon>
        <taxon>Dikarya</taxon>
        <taxon>Ascomycota</taxon>
        <taxon>Pezizomycotina</taxon>
        <taxon>Sordariomycetes</taxon>
        <taxon>Xylariomycetidae</taxon>
        <taxon>Amphisphaeriales</taxon>
        <taxon>Apiosporaceae</taxon>
        <taxon>Apiospora</taxon>
    </lineage>
</organism>
<reference evidence="2 3" key="1">
    <citation type="submission" date="2023-01" db="EMBL/GenBank/DDBJ databases">
        <title>Analysis of 21 Apiospora genomes using comparative genomics revels a genus with tremendous synthesis potential of carbohydrate active enzymes and secondary metabolites.</title>
        <authorList>
            <person name="Sorensen T."/>
        </authorList>
    </citation>
    <scope>NUCLEOTIDE SEQUENCE [LARGE SCALE GENOMIC DNA]</scope>
    <source>
        <strain evidence="2 3">CBS 83171</strain>
    </source>
</reference>
<feature type="compositionally biased region" description="Acidic residues" evidence="1">
    <location>
        <begin position="17"/>
        <end position="31"/>
    </location>
</feature>
<feature type="compositionally biased region" description="Acidic residues" evidence="1">
    <location>
        <begin position="41"/>
        <end position="50"/>
    </location>
</feature>
<evidence type="ECO:0008006" key="4">
    <source>
        <dbReference type="Google" id="ProtNLM"/>
    </source>
</evidence>
<dbReference type="EMBL" id="JAQQWM010000001">
    <property type="protein sequence ID" value="KAK8081226.1"/>
    <property type="molecule type" value="Genomic_DNA"/>
</dbReference>
<gene>
    <name evidence="2" type="ORF">PG996_000007</name>
</gene>